<dbReference type="RefSeq" id="WP_211634121.1">
    <property type="nucleotide sequence ID" value="NZ_CP073100.1"/>
</dbReference>
<dbReference type="KEGG" id="lamb:KBB96_07915"/>
<reference evidence="3" key="1">
    <citation type="submission" date="2021-04" db="EMBL/GenBank/DDBJ databases">
        <title>Luteolibacter sp. 32A isolated from the skin of an Anderson's salamander (Ambystoma andersonii).</title>
        <authorList>
            <person name="Spergser J."/>
            <person name="Busse H.-J."/>
        </authorList>
    </citation>
    <scope>NUCLEOTIDE SEQUENCE</scope>
    <source>
        <strain evidence="3">32A</strain>
    </source>
</reference>
<feature type="transmembrane region" description="Helical" evidence="2">
    <location>
        <begin position="93"/>
        <end position="112"/>
    </location>
</feature>
<evidence type="ECO:0000313" key="4">
    <source>
        <dbReference type="Proteomes" id="UP000676169"/>
    </source>
</evidence>
<proteinExistence type="predicted"/>
<feature type="region of interest" description="Disordered" evidence="1">
    <location>
        <begin position="174"/>
        <end position="195"/>
    </location>
</feature>
<evidence type="ECO:0000313" key="3">
    <source>
        <dbReference type="EMBL" id="QUE52808.1"/>
    </source>
</evidence>
<sequence>MNTKPDDVTLALWLEDELDGDEFARVEAWASTQPDQLAAREETRHWRKQAACLLPREEEPPYADFFNSRIRSAIASNQTAAAAPREKRAWWRAAWFMPATAAAGMALAFWGGTRTAGSPGPMAVASASPVIYTPDSEVQAKYYAGNNGSSTVIVLDGVSAIPDTLEFLDTASISSDGGTSSTASNGDGTPAAVTQ</sequence>
<keyword evidence="2" id="KW-0812">Transmembrane</keyword>
<dbReference type="EMBL" id="CP073100">
    <property type="protein sequence ID" value="QUE52808.1"/>
    <property type="molecule type" value="Genomic_DNA"/>
</dbReference>
<gene>
    <name evidence="3" type="ORF">KBB96_07915</name>
</gene>
<organism evidence="3 4">
    <name type="scientific">Luteolibacter ambystomatis</name>
    <dbReference type="NCBI Taxonomy" id="2824561"/>
    <lineage>
        <taxon>Bacteria</taxon>
        <taxon>Pseudomonadati</taxon>
        <taxon>Verrucomicrobiota</taxon>
        <taxon>Verrucomicrobiia</taxon>
        <taxon>Verrucomicrobiales</taxon>
        <taxon>Verrucomicrobiaceae</taxon>
        <taxon>Luteolibacter</taxon>
    </lineage>
</organism>
<name>A0A975PGJ8_9BACT</name>
<evidence type="ECO:0000256" key="1">
    <source>
        <dbReference type="SAM" id="MobiDB-lite"/>
    </source>
</evidence>
<dbReference type="Proteomes" id="UP000676169">
    <property type="component" value="Chromosome"/>
</dbReference>
<evidence type="ECO:0000256" key="2">
    <source>
        <dbReference type="SAM" id="Phobius"/>
    </source>
</evidence>
<keyword evidence="2" id="KW-1133">Transmembrane helix</keyword>
<dbReference type="AlphaFoldDB" id="A0A975PGJ8"/>
<keyword evidence="4" id="KW-1185">Reference proteome</keyword>
<protein>
    <submittedName>
        <fullName evidence="3">Uncharacterized protein</fullName>
    </submittedName>
</protein>
<keyword evidence="2" id="KW-0472">Membrane</keyword>
<accession>A0A975PGJ8</accession>